<comment type="caution">
    <text evidence="2">The sequence shown here is derived from an EMBL/GenBank/DDBJ whole genome shotgun (WGS) entry which is preliminary data.</text>
</comment>
<protein>
    <recommendedName>
        <fullName evidence="1">WYL domain-containing protein</fullName>
    </recommendedName>
</protein>
<dbReference type="STRING" id="1850517.A8708_07785"/>
<feature type="domain" description="WYL" evidence="1">
    <location>
        <begin position="44"/>
        <end position="89"/>
    </location>
</feature>
<organism evidence="2 3">
    <name type="scientific">Paenibacillus oryzisoli</name>
    <dbReference type="NCBI Taxonomy" id="1850517"/>
    <lineage>
        <taxon>Bacteria</taxon>
        <taxon>Bacillati</taxon>
        <taxon>Bacillota</taxon>
        <taxon>Bacilli</taxon>
        <taxon>Bacillales</taxon>
        <taxon>Paenibacillaceae</taxon>
        <taxon>Paenibacillus</taxon>
    </lineage>
</organism>
<dbReference type="EMBL" id="LYPB01000074">
    <property type="protein sequence ID" value="OAS16758.1"/>
    <property type="molecule type" value="Genomic_DNA"/>
</dbReference>
<accession>A0A198A703</accession>
<dbReference type="PROSITE" id="PS52050">
    <property type="entry name" value="WYL"/>
    <property type="match status" value="1"/>
</dbReference>
<dbReference type="InterPro" id="IPR026881">
    <property type="entry name" value="WYL_dom"/>
</dbReference>
<dbReference type="Proteomes" id="UP000078454">
    <property type="component" value="Unassembled WGS sequence"/>
</dbReference>
<gene>
    <name evidence="2" type="ORF">A8708_07785</name>
</gene>
<evidence type="ECO:0000313" key="2">
    <source>
        <dbReference type="EMBL" id="OAS16758.1"/>
    </source>
</evidence>
<proteinExistence type="predicted"/>
<dbReference type="AlphaFoldDB" id="A0A198A703"/>
<evidence type="ECO:0000259" key="1">
    <source>
        <dbReference type="Pfam" id="PF13280"/>
    </source>
</evidence>
<evidence type="ECO:0000313" key="3">
    <source>
        <dbReference type="Proteomes" id="UP000078454"/>
    </source>
</evidence>
<sequence>MQLLLTKDCGKNDKKIEAMVSPLSLNRSIQMSFYAWEGRSEILETLKTFQEYISRKRLVSYENTDKYGAVMDRIIEPYELHFSESSWYLRT</sequence>
<reference evidence="2 3" key="1">
    <citation type="submission" date="2016-05" db="EMBL/GenBank/DDBJ databases">
        <title>Paenibacillus sp. 1ZS3-15 nov., isolated from the rhizosphere soil.</title>
        <authorList>
            <person name="Zhang X.X."/>
            <person name="Zhang J."/>
        </authorList>
    </citation>
    <scope>NUCLEOTIDE SEQUENCE [LARGE SCALE GENOMIC DNA]</scope>
    <source>
        <strain evidence="2 3">1ZS3-15</strain>
    </source>
</reference>
<keyword evidence="3" id="KW-1185">Reference proteome</keyword>
<name>A0A198A703_9BACL</name>
<dbReference type="Pfam" id="PF13280">
    <property type="entry name" value="WYL"/>
    <property type="match status" value="1"/>
</dbReference>